<dbReference type="InterPro" id="IPR055343">
    <property type="entry name" value="CREG_beta-barrel"/>
</dbReference>
<dbReference type="EMBL" id="KB741263">
    <property type="protein sequence ID" value="ENN71554.1"/>
    <property type="molecule type" value="Genomic_DNA"/>
</dbReference>
<dbReference type="OrthoDB" id="46836at2759"/>
<dbReference type="InterPro" id="IPR012349">
    <property type="entry name" value="Split_barrel_FMN-bd"/>
</dbReference>
<gene>
    <name evidence="2" type="ORF">YQE_11769</name>
</gene>
<proteinExistence type="predicted"/>
<dbReference type="HOGENOM" id="CLU_083635_4_0_1"/>
<sequence length="69" mass="7981">MLSLVKNSTDEHTFAQGALFERHPSMKYWPSSHNFFVAKIEPTQVLLLNQFGGIHNVDIEDYLHSRHTV</sequence>
<name>N6SV49_DENPD</name>
<dbReference type="AlphaFoldDB" id="N6SV49"/>
<evidence type="ECO:0000259" key="1">
    <source>
        <dbReference type="Pfam" id="PF13883"/>
    </source>
</evidence>
<feature type="non-terminal residue" evidence="2">
    <location>
        <position position="1"/>
    </location>
</feature>
<accession>N6SV49</accession>
<dbReference type="SUPFAM" id="SSF50475">
    <property type="entry name" value="FMN-binding split barrel"/>
    <property type="match status" value="1"/>
</dbReference>
<dbReference type="Gene3D" id="2.30.110.10">
    <property type="entry name" value="Electron Transport, Fmn-binding Protein, Chain A"/>
    <property type="match status" value="1"/>
</dbReference>
<dbReference type="Pfam" id="PF13883">
    <property type="entry name" value="CREG_beta-barrel"/>
    <property type="match status" value="1"/>
</dbReference>
<feature type="domain" description="CREG-like beta-barrel" evidence="1">
    <location>
        <begin position="8"/>
        <end position="63"/>
    </location>
</feature>
<evidence type="ECO:0000313" key="2">
    <source>
        <dbReference type="EMBL" id="ENN71554.1"/>
    </source>
</evidence>
<reference evidence="2" key="1">
    <citation type="journal article" date="2013" name="Genome Biol.">
        <title>Draft genome of the mountain pine beetle, Dendroctonus ponderosae Hopkins, a major forest pest.</title>
        <authorList>
            <person name="Keeling C.I."/>
            <person name="Yuen M.M."/>
            <person name="Liao N.Y."/>
            <person name="Docking T.R."/>
            <person name="Chan S.K."/>
            <person name="Taylor G.A."/>
            <person name="Palmquist D.L."/>
            <person name="Jackman S.D."/>
            <person name="Nguyen A."/>
            <person name="Li M."/>
            <person name="Henderson H."/>
            <person name="Janes J.K."/>
            <person name="Zhao Y."/>
            <person name="Pandoh P."/>
            <person name="Moore R."/>
            <person name="Sperling F.A."/>
            <person name="Huber D.P."/>
            <person name="Birol I."/>
            <person name="Jones S.J."/>
            <person name="Bohlmann J."/>
        </authorList>
    </citation>
    <scope>NUCLEOTIDE SEQUENCE</scope>
</reference>
<organism evidence="2">
    <name type="scientific">Dendroctonus ponderosae</name>
    <name type="common">Mountain pine beetle</name>
    <dbReference type="NCBI Taxonomy" id="77166"/>
    <lineage>
        <taxon>Eukaryota</taxon>
        <taxon>Metazoa</taxon>
        <taxon>Ecdysozoa</taxon>
        <taxon>Arthropoda</taxon>
        <taxon>Hexapoda</taxon>
        <taxon>Insecta</taxon>
        <taxon>Pterygota</taxon>
        <taxon>Neoptera</taxon>
        <taxon>Endopterygota</taxon>
        <taxon>Coleoptera</taxon>
        <taxon>Polyphaga</taxon>
        <taxon>Cucujiformia</taxon>
        <taxon>Curculionidae</taxon>
        <taxon>Scolytinae</taxon>
        <taxon>Dendroctonus</taxon>
    </lineage>
</organism>
<protein>
    <recommendedName>
        <fullName evidence="1">CREG-like beta-barrel domain-containing protein</fullName>
    </recommendedName>
</protein>